<organism evidence="4 5">
    <name type="scientific">Lates calcarifer</name>
    <name type="common">Barramundi</name>
    <name type="synonym">Holocentrus calcarifer</name>
    <dbReference type="NCBI Taxonomy" id="8187"/>
    <lineage>
        <taxon>Eukaryota</taxon>
        <taxon>Metazoa</taxon>
        <taxon>Chordata</taxon>
        <taxon>Craniata</taxon>
        <taxon>Vertebrata</taxon>
        <taxon>Euteleostomi</taxon>
        <taxon>Actinopterygii</taxon>
        <taxon>Neopterygii</taxon>
        <taxon>Teleostei</taxon>
        <taxon>Neoteleostei</taxon>
        <taxon>Acanthomorphata</taxon>
        <taxon>Carangaria</taxon>
        <taxon>Carangaria incertae sedis</taxon>
        <taxon>Centropomidae</taxon>
        <taxon>Lates</taxon>
    </lineage>
</organism>
<evidence type="ECO:0000256" key="2">
    <source>
        <dbReference type="SAM" id="MobiDB-lite"/>
    </source>
</evidence>
<dbReference type="GeneID" id="108893175"/>
<dbReference type="InterPro" id="IPR023780">
    <property type="entry name" value="Chromo_domain"/>
</dbReference>
<dbReference type="KEGG" id="lcf:108893175"/>
<dbReference type="RefSeq" id="XP_018546550.2">
    <property type="nucleotide sequence ID" value="XM_018691034.2"/>
</dbReference>
<dbReference type="InterPro" id="IPR056924">
    <property type="entry name" value="SH3_Tf2-1"/>
</dbReference>
<gene>
    <name evidence="5" type="primary">LOC108893175</name>
</gene>
<dbReference type="SUPFAM" id="SSF54160">
    <property type="entry name" value="Chromo domain-like"/>
    <property type="match status" value="1"/>
</dbReference>
<name>A0AAJ7Q4J2_LATCA</name>
<dbReference type="Proteomes" id="UP000694890">
    <property type="component" value="Linkage group LG20"/>
</dbReference>
<evidence type="ECO:0000259" key="3">
    <source>
        <dbReference type="PROSITE" id="PS50013"/>
    </source>
</evidence>
<dbReference type="GO" id="GO:0005634">
    <property type="term" value="C:nucleus"/>
    <property type="evidence" value="ECO:0007669"/>
    <property type="project" value="UniProtKB-SubCell"/>
</dbReference>
<comment type="subcellular location">
    <subcellularLocation>
        <location evidence="1">Nucleus</location>
    </subcellularLocation>
</comment>
<feature type="region of interest" description="Disordered" evidence="2">
    <location>
        <begin position="223"/>
        <end position="245"/>
    </location>
</feature>
<dbReference type="InterPro" id="IPR000953">
    <property type="entry name" value="Chromo/chromo_shadow_dom"/>
</dbReference>
<dbReference type="InterPro" id="IPR016197">
    <property type="entry name" value="Chromo-like_dom_sf"/>
</dbReference>
<proteinExistence type="predicted"/>
<dbReference type="SMART" id="SM00298">
    <property type="entry name" value="CHROMO"/>
    <property type="match status" value="1"/>
</dbReference>
<sequence length="245" mass="27468">LPGAGSFPGWSTPTTLCPAPLLVCLHFFCVYGYQPPVFPSLEQEVSVPSAHTLVRRCRAAWVRARRALLKSSLTYKKAADRRRIPAPTYRTGQRVWLSTRDLPLRVECRKLAPRFVGPFPVSKVINPLAVRLKLPRTMRVHPTFHVSRVKPVKVSGLVPATRPPPPPRLIDGGPVYSVRRLLASRRRGRQLQYLVDWEGYGPEERSWVAAKDILDPTLIRDFLRQHPQDPGPSGAGRRGGGTVRV</sequence>
<accession>A0AAJ7Q4J2</accession>
<reference evidence="5" key="1">
    <citation type="submission" date="2025-08" db="UniProtKB">
        <authorList>
            <consortium name="RefSeq"/>
        </authorList>
    </citation>
    <scope>IDENTIFICATION</scope>
    <source>
        <tissue evidence="5">Brain</tissue>
    </source>
</reference>
<feature type="compositionally biased region" description="Gly residues" evidence="2">
    <location>
        <begin position="233"/>
        <end position="245"/>
    </location>
</feature>
<protein>
    <submittedName>
        <fullName evidence="5">Uncharacterized protein LOC108893175</fullName>
    </submittedName>
</protein>
<dbReference type="Pfam" id="PF00385">
    <property type="entry name" value="Chromo"/>
    <property type="match status" value="1"/>
</dbReference>
<evidence type="ECO:0000313" key="4">
    <source>
        <dbReference type="Proteomes" id="UP000694890"/>
    </source>
</evidence>
<evidence type="ECO:0000256" key="1">
    <source>
        <dbReference type="ARBA" id="ARBA00004123"/>
    </source>
</evidence>
<feature type="domain" description="Chromo" evidence="3">
    <location>
        <begin position="176"/>
        <end position="234"/>
    </location>
</feature>
<evidence type="ECO:0000313" key="5">
    <source>
        <dbReference type="RefSeq" id="XP_018546550.2"/>
    </source>
</evidence>
<dbReference type="AlphaFoldDB" id="A0AAJ7Q4J2"/>
<dbReference type="Gene3D" id="2.40.50.40">
    <property type="match status" value="1"/>
</dbReference>
<feature type="non-terminal residue" evidence="5">
    <location>
        <position position="1"/>
    </location>
</feature>
<dbReference type="Pfam" id="PF24626">
    <property type="entry name" value="SH3_Tf2-1"/>
    <property type="match status" value="1"/>
</dbReference>
<dbReference type="PROSITE" id="PS50013">
    <property type="entry name" value="CHROMO_2"/>
    <property type="match status" value="1"/>
</dbReference>